<organism evidence="1 2">
    <name type="scientific">Thalassobacter stenotrophicus</name>
    <dbReference type="NCBI Taxonomy" id="266809"/>
    <lineage>
        <taxon>Bacteria</taxon>
        <taxon>Pseudomonadati</taxon>
        <taxon>Pseudomonadota</taxon>
        <taxon>Alphaproteobacteria</taxon>
        <taxon>Rhodobacterales</taxon>
        <taxon>Roseobacteraceae</taxon>
        <taxon>Thalassobacter</taxon>
    </lineage>
</organism>
<dbReference type="Proteomes" id="UP000051298">
    <property type="component" value="Unassembled WGS sequence"/>
</dbReference>
<dbReference type="STRING" id="266809.PM03_00120"/>
<evidence type="ECO:0000313" key="1">
    <source>
        <dbReference type="EMBL" id="CUH61632.1"/>
    </source>
</evidence>
<dbReference type="AlphaFoldDB" id="A0A0P1F262"/>
<proteinExistence type="predicted"/>
<accession>A0A0P1F262</accession>
<sequence length="242" mass="28808">MKIPSKFHRRLSFNRYRKRWGALRHVRTEYDFAAMKENVIQLGDAVQTRGSEKSLDQHLDNLRREFSNQPELLWHHAKLIVLIRREFQIPKIYSEFRLLWEEETDFLCEHLNMRWLIAASDTFAEHDDDMAVRGAAMVTSALVNTVKMYESERLLGHADELALDPKSMERVQKELVPLFEGMSCFTVGTDDTLRNMLWRLQPFMTVQLAGSILAEIWRRLQVEDTVFKRMRAVHTREKTRWW</sequence>
<dbReference type="RefSeq" id="WP_072936603.1">
    <property type="nucleotide sequence ID" value="NZ_CYRX01000033.1"/>
</dbReference>
<name>A0A0P1F262_9RHOB</name>
<gene>
    <name evidence="1" type="ORF">THS5294_02943</name>
</gene>
<dbReference type="EMBL" id="CYRX01000033">
    <property type="protein sequence ID" value="CUH61632.1"/>
    <property type="molecule type" value="Genomic_DNA"/>
</dbReference>
<evidence type="ECO:0000313" key="2">
    <source>
        <dbReference type="Proteomes" id="UP000051298"/>
    </source>
</evidence>
<dbReference type="eggNOG" id="ENOG502ZCKS">
    <property type="taxonomic scope" value="Bacteria"/>
</dbReference>
<reference evidence="1 2" key="1">
    <citation type="submission" date="2015-09" db="EMBL/GenBank/DDBJ databases">
        <authorList>
            <consortium name="Swine Surveillance"/>
        </authorList>
    </citation>
    <scope>NUCLEOTIDE SEQUENCE [LARGE SCALE GENOMIC DNA]</scope>
    <source>
        <strain evidence="1 2">CECT 5294</strain>
    </source>
</reference>
<protein>
    <submittedName>
        <fullName evidence="1">Uncharacterized protein</fullName>
    </submittedName>
</protein>